<keyword evidence="1" id="KW-0732">Signal</keyword>
<dbReference type="AlphaFoldDB" id="A0A368RNC5"/>
<evidence type="ECO:0008006" key="3">
    <source>
        <dbReference type="Google" id="ProtNLM"/>
    </source>
</evidence>
<evidence type="ECO:0000256" key="1">
    <source>
        <dbReference type="SAM" id="SignalP"/>
    </source>
</evidence>
<dbReference type="EMBL" id="CM003533">
    <property type="protein sequence ID" value="RCV31608.1"/>
    <property type="molecule type" value="Genomic_DNA"/>
</dbReference>
<feature type="chain" id="PRO_5016753293" description="Secreted protein" evidence="1">
    <location>
        <begin position="18"/>
        <end position="91"/>
    </location>
</feature>
<reference evidence="2" key="1">
    <citation type="journal article" date="2012" name="Nat. Biotechnol.">
        <title>Reference genome sequence of the model plant Setaria.</title>
        <authorList>
            <person name="Bennetzen J.L."/>
            <person name="Schmutz J."/>
            <person name="Wang H."/>
            <person name="Percifield R."/>
            <person name="Hawkins J."/>
            <person name="Pontaroli A.C."/>
            <person name="Estep M."/>
            <person name="Feng L."/>
            <person name="Vaughn J.N."/>
            <person name="Grimwood J."/>
            <person name="Jenkins J."/>
            <person name="Barry K."/>
            <person name="Lindquist E."/>
            <person name="Hellsten U."/>
            <person name="Deshpande S."/>
            <person name="Wang X."/>
            <person name="Wu X."/>
            <person name="Mitros T."/>
            <person name="Triplett J."/>
            <person name="Yang X."/>
            <person name="Ye C.Y."/>
            <person name="Mauro-Herrera M."/>
            <person name="Wang L."/>
            <person name="Li P."/>
            <person name="Sharma M."/>
            <person name="Sharma R."/>
            <person name="Ronald P.C."/>
            <person name="Panaud O."/>
            <person name="Kellogg E.A."/>
            <person name="Brutnell T.P."/>
            <person name="Doust A.N."/>
            <person name="Tuskan G.A."/>
            <person name="Rokhsar D."/>
            <person name="Devos K.M."/>
        </authorList>
    </citation>
    <scope>NUCLEOTIDE SEQUENCE [LARGE SCALE GENOMIC DNA]</scope>
    <source>
        <strain evidence="2">Yugu1</strain>
    </source>
</reference>
<proteinExistence type="predicted"/>
<feature type="signal peptide" evidence="1">
    <location>
        <begin position="1"/>
        <end position="17"/>
    </location>
</feature>
<sequence length="91" mass="10833">MLMFALFCYMLLIICIALNNIFSQVKKTMRMKKPSSCVTGYNNFYMKRLTRFRYQTFEVTMCSSFSQNRFVTQHAKGNKVTNTSAWYHDRV</sequence>
<protein>
    <recommendedName>
        <fullName evidence="3">Secreted protein</fullName>
    </recommendedName>
</protein>
<reference evidence="2" key="2">
    <citation type="submission" date="2015-07" db="EMBL/GenBank/DDBJ databases">
        <authorList>
            <person name="Noorani M."/>
        </authorList>
    </citation>
    <scope>NUCLEOTIDE SEQUENCE</scope>
    <source>
        <strain evidence="2">Yugu1</strain>
    </source>
</reference>
<name>A0A368RNC5_SETIT</name>
<organism evidence="2">
    <name type="scientific">Setaria italica</name>
    <name type="common">Foxtail millet</name>
    <name type="synonym">Panicum italicum</name>
    <dbReference type="NCBI Taxonomy" id="4555"/>
    <lineage>
        <taxon>Eukaryota</taxon>
        <taxon>Viridiplantae</taxon>
        <taxon>Streptophyta</taxon>
        <taxon>Embryophyta</taxon>
        <taxon>Tracheophyta</taxon>
        <taxon>Spermatophyta</taxon>
        <taxon>Magnoliopsida</taxon>
        <taxon>Liliopsida</taxon>
        <taxon>Poales</taxon>
        <taxon>Poaceae</taxon>
        <taxon>PACMAD clade</taxon>
        <taxon>Panicoideae</taxon>
        <taxon>Panicodae</taxon>
        <taxon>Paniceae</taxon>
        <taxon>Cenchrinae</taxon>
        <taxon>Setaria</taxon>
    </lineage>
</organism>
<gene>
    <name evidence="2" type="ORF">SETIT_6G191400v2</name>
</gene>
<accession>A0A368RNC5</accession>
<evidence type="ECO:0000313" key="2">
    <source>
        <dbReference type="EMBL" id="RCV31608.1"/>
    </source>
</evidence>